<protein>
    <submittedName>
        <fullName evidence="2">Uncharacterized protein</fullName>
    </submittedName>
</protein>
<comment type="caution">
    <text evidence="2">The sequence shown here is derived from an EMBL/GenBank/DDBJ whole genome shotgun (WGS) entry which is preliminary data.</text>
</comment>
<feature type="non-terminal residue" evidence="2">
    <location>
        <position position="1"/>
    </location>
</feature>
<organism evidence="2 3">
    <name type="scientific">Durusdinium trenchii</name>
    <dbReference type="NCBI Taxonomy" id="1381693"/>
    <lineage>
        <taxon>Eukaryota</taxon>
        <taxon>Sar</taxon>
        <taxon>Alveolata</taxon>
        <taxon>Dinophyceae</taxon>
        <taxon>Suessiales</taxon>
        <taxon>Symbiodiniaceae</taxon>
        <taxon>Durusdinium</taxon>
    </lineage>
</organism>
<feature type="region of interest" description="Disordered" evidence="1">
    <location>
        <begin position="1"/>
        <end position="38"/>
    </location>
</feature>
<dbReference type="EMBL" id="CAXAMN010022618">
    <property type="protein sequence ID" value="CAK9071428.1"/>
    <property type="molecule type" value="Genomic_DNA"/>
</dbReference>
<evidence type="ECO:0000313" key="2">
    <source>
        <dbReference type="EMBL" id="CAK9071428.1"/>
    </source>
</evidence>
<accession>A0ABP0P5V2</accession>
<evidence type="ECO:0000313" key="3">
    <source>
        <dbReference type="Proteomes" id="UP001642484"/>
    </source>
</evidence>
<dbReference type="Proteomes" id="UP001642484">
    <property type="component" value="Unassembled WGS sequence"/>
</dbReference>
<gene>
    <name evidence="2" type="ORF">CCMP2556_LOCUS35114</name>
</gene>
<reference evidence="2 3" key="1">
    <citation type="submission" date="2024-02" db="EMBL/GenBank/DDBJ databases">
        <authorList>
            <person name="Chen Y."/>
            <person name="Shah S."/>
            <person name="Dougan E. K."/>
            <person name="Thang M."/>
            <person name="Chan C."/>
        </authorList>
    </citation>
    <scope>NUCLEOTIDE SEQUENCE [LARGE SCALE GENOMIC DNA]</scope>
</reference>
<name>A0ABP0P5V2_9DINO</name>
<feature type="compositionally biased region" description="Polar residues" evidence="1">
    <location>
        <begin position="1"/>
        <end position="26"/>
    </location>
</feature>
<feature type="non-terminal residue" evidence="2">
    <location>
        <position position="61"/>
    </location>
</feature>
<sequence>ATVASSRPMSLRNTSTSRRCSATAERQWTPPGAPTRHTSVAQRALVGRHHSRQWVHQRAVR</sequence>
<proteinExistence type="predicted"/>
<keyword evidence="3" id="KW-1185">Reference proteome</keyword>
<evidence type="ECO:0000256" key="1">
    <source>
        <dbReference type="SAM" id="MobiDB-lite"/>
    </source>
</evidence>